<dbReference type="EMBL" id="WAGF01000007">
    <property type="protein sequence ID" value="KAB0879903.1"/>
    <property type="molecule type" value="Genomic_DNA"/>
</dbReference>
<dbReference type="InterPro" id="IPR050739">
    <property type="entry name" value="MFP"/>
</dbReference>
<feature type="domain" description="Multidrug resistance protein MdtA-like barrel-sandwich hybrid" evidence="4">
    <location>
        <begin position="64"/>
        <end position="254"/>
    </location>
</feature>
<evidence type="ECO:0000313" key="9">
    <source>
        <dbReference type="Proteomes" id="UP000439917"/>
    </source>
</evidence>
<protein>
    <submittedName>
        <fullName evidence="7">HlyD family secretion protein</fullName>
    </submittedName>
</protein>
<comment type="similarity">
    <text evidence="1">Belongs to the membrane fusion protein (MFP) (TC 8.A.1) family.</text>
</comment>
<dbReference type="GeneID" id="56730518"/>
<dbReference type="Gene3D" id="2.40.50.100">
    <property type="match status" value="1"/>
</dbReference>
<dbReference type="Gene3D" id="2.40.30.170">
    <property type="match status" value="1"/>
</dbReference>
<dbReference type="InterPro" id="IPR058636">
    <property type="entry name" value="Beta-barrel_YknX"/>
</dbReference>
<sequence>MSQQGAPTPASPEKNNLRVVSFFAAGAIGLVGLLVILYAWQLPPFTRHAASTDNAYVRGMTTFISPQVNGYITAVNVQDFAHVKQGDVLMTIDDRIYKQRVHQAQATLAMREAALANNLQQRRSAEATIAQNKAALASARAQSLHNQADLRRVKELTQDGSLSVRERDAAIASAAQGSASVEQAAAQLEVSRQNLQSVIVNRASLEADVENARAALELAQIDLQNTRIIAPRDGQLGQIAVRQGGYVTAGTRLTSLVPPQNWVIANLKETQLADVKTGQSVTFTVDALNDEKFEGRVQSISPATGVEFSAITPDNATGNFVKIAQRIPVRIEVLGDAEKRARLRPGMSVQVTINTRSEAK</sequence>
<dbReference type="RefSeq" id="WP_012124667.1">
    <property type="nucleotide sequence ID" value="NZ_CABMLV010000001.1"/>
</dbReference>
<reference evidence="6 9" key="2">
    <citation type="submission" date="2019-09" db="EMBL/GenBank/DDBJ databases">
        <title>Prevalence, distribution, and phylogeny of type two toxin-antitoxin genes possessed by Cronobacter species where C. sakazakii homologs follow sequence type lineages.</title>
        <authorList>
            <person name="Finkelstein S."/>
            <person name="Negrete F."/>
            <person name="Jang H."/>
            <person name="Gopinath G.R."/>
            <person name="Tall B.D."/>
        </authorList>
    </citation>
    <scope>NUCLEOTIDE SEQUENCE [LARGE SCALE GENOMIC DNA]</scope>
    <source>
        <strain evidence="6 9">MOD1_Comp4</strain>
    </source>
</reference>
<dbReference type="Pfam" id="PF25990">
    <property type="entry name" value="Beta-barrel_YknX"/>
    <property type="match status" value="1"/>
</dbReference>
<evidence type="ECO:0000256" key="3">
    <source>
        <dbReference type="SAM" id="Phobius"/>
    </source>
</evidence>
<name>A0A2S9UHD6_CROSK</name>
<dbReference type="Proteomes" id="UP000244856">
    <property type="component" value="Unassembled WGS sequence"/>
</dbReference>
<accession>A0A2S9UHD6</accession>
<evidence type="ECO:0000313" key="7">
    <source>
        <dbReference type="EMBL" id="PUW07451.1"/>
    </source>
</evidence>
<dbReference type="OMA" id="IYRQRVH"/>
<dbReference type="GO" id="GO:0055085">
    <property type="term" value="P:transmembrane transport"/>
    <property type="evidence" value="ECO:0007669"/>
    <property type="project" value="InterPro"/>
</dbReference>
<dbReference type="PANTHER" id="PTHR30386:SF24">
    <property type="entry name" value="MULTIDRUG RESISTANCE EFFLUX PUMP"/>
    <property type="match status" value="1"/>
</dbReference>
<proteinExistence type="inferred from homology"/>
<dbReference type="AlphaFoldDB" id="A0A2S9UHD6"/>
<keyword evidence="3" id="KW-1133">Transmembrane helix</keyword>
<dbReference type="InterPro" id="IPR058625">
    <property type="entry name" value="MdtA-like_BSH"/>
</dbReference>
<feature type="transmembrane region" description="Helical" evidence="3">
    <location>
        <begin position="20"/>
        <end position="40"/>
    </location>
</feature>
<keyword evidence="3" id="KW-0472">Membrane</keyword>
<comment type="caution">
    <text evidence="7">The sequence shown here is derived from an EMBL/GenBank/DDBJ whole genome shotgun (WGS) entry which is preliminary data.</text>
</comment>
<evidence type="ECO:0000313" key="6">
    <source>
        <dbReference type="EMBL" id="KAB0879903.1"/>
    </source>
</evidence>
<dbReference type="KEGG" id="csj:CSK29544_02955"/>
<dbReference type="SUPFAM" id="SSF111369">
    <property type="entry name" value="HlyD-like secretion proteins"/>
    <property type="match status" value="2"/>
</dbReference>
<organism evidence="7 8">
    <name type="scientific">Cronobacter sakazakii</name>
    <name type="common">Enterobacter sakazakii</name>
    <dbReference type="NCBI Taxonomy" id="28141"/>
    <lineage>
        <taxon>Bacteria</taxon>
        <taxon>Pseudomonadati</taxon>
        <taxon>Pseudomonadota</taxon>
        <taxon>Gammaproteobacteria</taxon>
        <taxon>Enterobacterales</taxon>
        <taxon>Enterobacteriaceae</taxon>
        <taxon>Cronobacter</taxon>
    </lineage>
</organism>
<dbReference type="Proteomes" id="UP000439917">
    <property type="component" value="Unassembled WGS sequence"/>
</dbReference>
<dbReference type="Gene3D" id="1.10.287.470">
    <property type="entry name" value="Helix hairpin bin"/>
    <property type="match status" value="2"/>
</dbReference>
<feature type="coiled-coil region" evidence="2">
    <location>
        <begin position="195"/>
        <end position="222"/>
    </location>
</feature>
<dbReference type="PANTHER" id="PTHR30386">
    <property type="entry name" value="MEMBRANE FUSION SUBUNIT OF EMRAB-TOLC MULTIDRUG EFFLUX PUMP"/>
    <property type="match status" value="1"/>
</dbReference>
<reference evidence="7 8" key="1">
    <citation type="submission" date="2017-04" db="EMBL/GenBank/DDBJ databases">
        <title>Cronobacter sakazakii, ST83 Lineage Isolates.</title>
        <authorList>
            <person name="Chase H."/>
            <person name="Tall B."/>
            <person name="Gopinath G."/>
            <person name="Lehner A."/>
        </authorList>
    </citation>
    <scope>NUCLEOTIDE SEQUENCE [LARGE SCALE GENOMIC DNA]</scope>
    <source>
        <strain evidence="7 8">MOD1_Comp15</strain>
    </source>
</reference>
<evidence type="ECO:0000259" key="5">
    <source>
        <dbReference type="Pfam" id="PF25990"/>
    </source>
</evidence>
<evidence type="ECO:0000256" key="2">
    <source>
        <dbReference type="SAM" id="Coils"/>
    </source>
</evidence>
<feature type="domain" description="YknX-like beta-barrel" evidence="5">
    <location>
        <begin position="263"/>
        <end position="353"/>
    </location>
</feature>
<dbReference type="Pfam" id="PF25917">
    <property type="entry name" value="BSH_RND"/>
    <property type="match status" value="1"/>
</dbReference>
<keyword evidence="2" id="KW-0175">Coiled coil</keyword>
<evidence type="ECO:0000259" key="4">
    <source>
        <dbReference type="Pfam" id="PF25917"/>
    </source>
</evidence>
<evidence type="ECO:0000256" key="1">
    <source>
        <dbReference type="ARBA" id="ARBA00009477"/>
    </source>
</evidence>
<keyword evidence="3" id="KW-0812">Transmembrane</keyword>
<dbReference type="EMBL" id="NCTU01000002">
    <property type="protein sequence ID" value="PUW07451.1"/>
    <property type="molecule type" value="Genomic_DNA"/>
</dbReference>
<gene>
    <name evidence="7" type="ORF">B7T07_04180</name>
    <name evidence="6" type="ORF">FZI38_07735</name>
</gene>
<evidence type="ECO:0000313" key="8">
    <source>
        <dbReference type="Proteomes" id="UP000244856"/>
    </source>
</evidence>